<dbReference type="Proteomes" id="UP000182658">
    <property type="component" value="Unassembled WGS sequence"/>
</dbReference>
<keyword evidence="1" id="KW-0732">Signal</keyword>
<organism evidence="2 3">
    <name type="scientific">Coniochaeta ligniaria NRRL 30616</name>
    <dbReference type="NCBI Taxonomy" id="1408157"/>
    <lineage>
        <taxon>Eukaryota</taxon>
        <taxon>Fungi</taxon>
        <taxon>Dikarya</taxon>
        <taxon>Ascomycota</taxon>
        <taxon>Pezizomycotina</taxon>
        <taxon>Sordariomycetes</taxon>
        <taxon>Sordariomycetidae</taxon>
        <taxon>Coniochaetales</taxon>
        <taxon>Coniochaetaceae</taxon>
        <taxon>Coniochaeta</taxon>
    </lineage>
</organism>
<name>A0A1J7J6C3_9PEZI</name>
<evidence type="ECO:0008006" key="4">
    <source>
        <dbReference type="Google" id="ProtNLM"/>
    </source>
</evidence>
<feature type="chain" id="PRO_5013199091" description="DUF302 domain-containing protein" evidence="1">
    <location>
        <begin position="21"/>
        <end position="199"/>
    </location>
</feature>
<feature type="signal peptide" evidence="1">
    <location>
        <begin position="1"/>
        <end position="20"/>
    </location>
</feature>
<proteinExistence type="predicted"/>
<evidence type="ECO:0000313" key="2">
    <source>
        <dbReference type="EMBL" id="OIW25344.1"/>
    </source>
</evidence>
<gene>
    <name evidence="2" type="ORF">CONLIGDRAFT_691269</name>
</gene>
<dbReference type="SUPFAM" id="SSF103247">
    <property type="entry name" value="TT1751-like"/>
    <property type="match status" value="1"/>
</dbReference>
<evidence type="ECO:0000313" key="3">
    <source>
        <dbReference type="Proteomes" id="UP000182658"/>
    </source>
</evidence>
<dbReference type="InterPro" id="IPR035923">
    <property type="entry name" value="TT1751-like_sf"/>
</dbReference>
<evidence type="ECO:0000256" key="1">
    <source>
        <dbReference type="SAM" id="SignalP"/>
    </source>
</evidence>
<reference evidence="2 3" key="1">
    <citation type="submission" date="2016-10" db="EMBL/GenBank/DDBJ databases">
        <title>Draft genome sequence of Coniochaeta ligniaria NRRL30616, a lignocellulolytic fungus for bioabatement of inhibitors in plant biomass hydrolysates.</title>
        <authorList>
            <consortium name="DOE Joint Genome Institute"/>
            <person name="Jimenez D.J."/>
            <person name="Hector R.E."/>
            <person name="Riley R."/>
            <person name="Sun H."/>
            <person name="Grigoriev I.V."/>
            <person name="Van Elsas J.D."/>
            <person name="Nichols N.N."/>
        </authorList>
    </citation>
    <scope>NUCLEOTIDE SEQUENCE [LARGE SCALE GENOMIC DNA]</scope>
    <source>
        <strain evidence="2 3">NRRL 30616</strain>
    </source>
</reference>
<dbReference type="AlphaFoldDB" id="A0A1J7J6C3"/>
<dbReference type="EMBL" id="KV875102">
    <property type="protein sequence ID" value="OIW25344.1"/>
    <property type="molecule type" value="Genomic_DNA"/>
</dbReference>
<dbReference type="CDD" id="cd14797">
    <property type="entry name" value="DUF302"/>
    <property type="match status" value="1"/>
</dbReference>
<dbReference type="InterPro" id="IPR005180">
    <property type="entry name" value="DUF302"/>
</dbReference>
<sequence>MKILNLVMTACLSWAAIADATINPGNPVSDHIIHVGHRTIVSKRSFADTRVALEAAIPPLNMTFRTLLAANDIPGALEALKALPTLNDFIVPPRDFGSLVRVFNINGRNALQYEIGNPYTASKMAQYNLEVAVYAPIRVALLEDPVGVVKFVFDTPTTTFGQFADWRIDAVATKLDMALTQLCLFAGGWPSRWPISPES</sequence>
<accession>A0A1J7J6C3</accession>
<dbReference type="OrthoDB" id="5237796at2759"/>
<dbReference type="Gene3D" id="3.30.310.70">
    <property type="entry name" value="TT1751-like domain"/>
    <property type="match status" value="1"/>
</dbReference>
<dbReference type="InParanoid" id="A0A1J7J6C3"/>
<protein>
    <recommendedName>
        <fullName evidence="4">DUF302 domain-containing protein</fullName>
    </recommendedName>
</protein>
<keyword evidence="3" id="KW-1185">Reference proteome</keyword>